<sequence>MPRDNPIDGYISYAQRERARRGRRAASCDVSRRWLRFGDPFDPRFGEGDAVWVDVLTDTYDDEASLDAPPRTRKLTTLMVRVEDLRAILEQFDEERRGGLAVG</sequence>
<evidence type="ECO:0000313" key="2">
    <source>
        <dbReference type="Proteomes" id="UP000190989"/>
    </source>
</evidence>
<keyword evidence="2" id="KW-1185">Reference proteome</keyword>
<proteinExistence type="predicted"/>
<evidence type="ECO:0000313" key="1">
    <source>
        <dbReference type="EMBL" id="SLJ86014.1"/>
    </source>
</evidence>
<organism evidence="1 2">
    <name type="scientific">Novosphingobium mathurense</name>
    <dbReference type="NCBI Taxonomy" id="428990"/>
    <lineage>
        <taxon>Bacteria</taxon>
        <taxon>Pseudomonadati</taxon>
        <taxon>Pseudomonadota</taxon>
        <taxon>Alphaproteobacteria</taxon>
        <taxon>Sphingomonadales</taxon>
        <taxon>Sphingomonadaceae</taxon>
        <taxon>Novosphingobium</taxon>
    </lineage>
</organism>
<name>A0A1U6GR80_9SPHN</name>
<dbReference type="RefSeq" id="WP_079729122.1">
    <property type="nucleotide sequence ID" value="NZ_FVZE01000001.1"/>
</dbReference>
<reference evidence="2" key="1">
    <citation type="submission" date="2017-02" db="EMBL/GenBank/DDBJ databases">
        <authorList>
            <person name="Varghese N."/>
            <person name="Submissions S."/>
        </authorList>
    </citation>
    <scope>NUCLEOTIDE SEQUENCE [LARGE SCALE GENOMIC DNA]</scope>
    <source>
        <strain evidence="2">SM117</strain>
    </source>
</reference>
<dbReference type="EMBL" id="FVZE01000001">
    <property type="protein sequence ID" value="SLJ86014.1"/>
    <property type="molecule type" value="Genomic_DNA"/>
</dbReference>
<dbReference type="STRING" id="428990.SAMN06295987_10121"/>
<accession>A0A1U6GR80</accession>
<dbReference type="Proteomes" id="UP000190989">
    <property type="component" value="Unassembled WGS sequence"/>
</dbReference>
<protein>
    <submittedName>
        <fullName evidence="1">Uncharacterized protein</fullName>
    </submittedName>
</protein>
<dbReference type="AlphaFoldDB" id="A0A1U6GR80"/>
<gene>
    <name evidence="1" type="ORF">SAMN06295987_10121</name>
</gene>